<protein>
    <recommendedName>
        <fullName evidence="3">DUF559 domain-containing protein</fullName>
    </recommendedName>
</protein>
<reference evidence="1 2" key="1">
    <citation type="journal article" date="1992" name="Int. J. Syst. Bacteriol.">
        <title>Sphingobacterium antarcticus sp. nov. a Psychrotrophic Bacterium from the Soils of Schirmacher Oasis, Antarctica.</title>
        <authorList>
            <person name="Shivaji S."/>
            <person name="Ray M.K."/>
            <person name="Rao N.S."/>
            <person name="Saiserr L."/>
            <person name="Jagannadham M.V."/>
            <person name="Kumar G.S."/>
            <person name="Reddy G."/>
            <person name="Bhargava P.M."/>
        </authorList>
    </citation>
    <scope>NUCLEOTIDE SEQUENCE [LARGE SCALE GENOMIC DNA]</scope>
    <source>
        <strain evidence="1 2">4BY</strain>
    </source>
</reference>
<keyword evidence="2" id="KW-1185">Reference proteome</keyword>
<dbReference type="EMBL" id="JNFF01000019">
    <property type="protein sequence ID" value="KEQ31210.1"/>
    <property type="molecule type" value="Genomic_DNA"/>
</dbReference>
<dbReference type="AlphaFoldDB" id="A0A081PKI7"/>
<dbReference type="OrthoDB" id="583593at2"/>
<organism evidence="1 2">
    <name type="scientific">Pedobacter antarcticus 4BY</name>
    <dbReference type="NCBI Taxonomy" id="1358423"/>
    <lineage>
        <taxon>Bacteria</taxon>
        <taxon>Pseudomonadati</taxon>
        <taxon>Bacteroidota</taxon>
        <taxon>Sphingobacteriia</taxon>
        <taxon>Sphingobacteriales</taxon>
        <taxon>Sphingobacteriaceae</taxon>
        <taxon>Pedobacter</taxon>
    </lineage>
</organism>
<dbReference type="Proteomes" id="UP000028007">
    <property type="component" value="Unassembled WGS sequence"/>
</dbReference>
<accession>A0A081PKI7</accession>
<name>A0A081PKI7_9SPHI</name>
<sequence length="179" mass="20550">MKSSAILKAVYKDCLDRGYILHGDLLLPPNHPDALKLLAVKPKKKKRVITRKTGWIDDERNIRNKANQRDAFMMFVEQQLHVEVWPEFYFSTERLYRFDYAIPILSNSTPLKLAIEQEGGIWAKGNSGHSSGTGISRDMEKSNLAQSQGWVVIRRTPDQMITSETIELIKSLIKQRIPL</sequence>
<dbReference type="eggNOG" id="COG2852">
    <property type="taxonomic scope" value="Bacteria"/>
</dbReference>
<dbReference type="Gene3D" id="3.40.960.10">
    <property type="entry name" value="VSR Endonuclease"/>
    <property type="match status" value="1"/>
</dbReference>
<proteinExistence type="predicted"/>
<gene>
    <name evidence="1" type="ORF">N180_02885</name>
</gene>
<evidence type="ECO:0000313" key="1">
    <source>
        <dbReference type="EMBL" id="KEQ31210.1"/>
    </source>
</evidence>
<comment type="caution">
    <text evidence="1">The sequence shown here is derived from an EMBL/GenBank/DDBJ whole genome shotgun (WGS) entry which is preliminary data.</text>
</comment>
<evidence type="ECO:0000313" key="2">
    <source>
        <dbReference type="Proteomes" id="UP000028007"/>
    </source>
</evidence>
<evidence type="ECO:0008006" key="3">
    <source>
        <dbReference type="Google" id="ProtNLM"/>
    </source>
</evidence>
<dbReference type="RefSeq" id="WP_051759595.1">
    <property type="nucleotide sequence ID" value="NZ_JNFF01000019.1"/>
</dbReference>